<proteinExistence type="inferred from homology"/>
<feature type="compositionally biased region" description="Polar residues" evidence="3">
    <location>
        <begin position="13"/>
        <end position="30"/>
    </location>
</feature>
<evidence type="ECO:0000313" key="6">
    <source>
        <dbReference type="Proteomes" id="UP000549394"/>
    </source>
</evidence>
<sequence length="340" mass="38442">MHSDRSAPEIGSLSCSNSLRKTHSTPQSNAVKAASSPAVNSRKKESMEDVVTKEIERKLSASPKSKKTFFDGFRASFRPRRSPEDDHNSLTLSVPQDGETKLSWTEALKLKRPSFRREKKSNFILEHPPKPTNKPESIYEVAPVFSPHLQDVTAEEGSTAVFTCRVCGRPRPNLMWFGTDQQVLEDSENLKINIEDDGEATLSIFNVKSNHMGQYSCTATNSVGSFTSTANLIIQNEFSAPEIKEYKISLKNDVWSVGALTFTLIYGHWEKKGEDLGVSEYCRDFWTKCLQLDPMNRPSTAECLQHSWIKSKPETYLKTILPKKKIIEFLEKKSKNSRKS</sequence>
<dbReference type="InterPro" id="IPR013098">
    <property type="entry name" value="Ig_I-set"/>
</dbReference>
<reference evidence="5 6" key="1">
    <citation type="submission" date="2020-08" db="EMBL/GenBank/DDBJ databases">
        <authorList>
            <person name="Hejnol A."/>
        </authorList>
    </citation>
    <scope>NUCLEOTIDE SEQUENCE [LARGE SCALE GENOMIC DNA]</scope>
</reference>
<dbReference type="InterPro" id="IPR003598">
    <property type="entry name" value="Ig_sub2"/>
</dbReference>
<dbReference type="Gene3D" id="2.60.40.10">
    <property type="entry name" value="Immunoglobulins"/>
    <property type="match status" value="1"/>
</dbReference>
<accession>A0A7I8WCB1</accession>
<evidence type="ECO:0000313" key="5">
    <source>
        <dbReference type="EMBL" id="CAD5125741.1"/>
    </source>
</evidence>
<dbReference type="FunFam" id="2.60.40.10:FF:000080">
    <property type="entry name" value="Myosin light chain kinase, smooth muscle"/>
    <property type="match status" value="1"/>
</dbReference>
<dbReference type="Proteomes" id="UP000549394">
    <property type="component" value="Unassembled WGS sequence"/>
</dbReference>
<dbReference type="SUPFAM" id="SSF56112">
    <property type="entry name" value="Protein kinase-like (PK-like)"/>
    <property type="match status" value="1"/>
</dbReference>
<dbReference type="SMART" id="SM00408">
    <property type="entry name" value="IGc2"/>
    <property type="match status" value="1"/>
</dbReference>
<protein>
    <submittedName>
        <fullName evidence="5">DgyrCDS13950</fullName>
    </submittedName>
</protein>
<gene>
    <name evidence="5" type="ORF">DGYR_LOCUS13072</name>
</gene>
<dbReference type="SUPFAM" id="SSF48726">
    <property type="entry name" value="Immunoglobulin"/>
    <property type="match status" value="1"/>
</dbReference>
<comment type="similarity">
    <text evidence="1">Belongs to the protein kinase superfamily. CAMK Ser/Thr protein kinase family.</text>
</comment>
<dbReference type="PANTHER" id="PTHR47633">
    <property type="entry name" value="IMMUNOGLOBULIN"/>
    <property type="match status" value="1"/>
</dbReference>
<dbReference type="EMBL" id="CAJFCJ010000028">
    <property type="protein sequence ID" value="CAD5125741.1"/>
    <property type="molecule type" value="Genomic_DNA"/>
</dbReference>
<dbReference type="InterPro" id="IPR013783">
    <property type="entry name" value="Ig-like_fold"/>
</dbReference>
<feature type="region of interest" description="Disordered" evidence="3">
    <location>
        <begin position="1"/>
        <end position="61"/>
    </location>
</feature>
<dbReference type="AlphaFoldDB" id="A0A7I8WCB1"/>
<feature type="domain" description="Ig-like" evidence="4">
    <location>
        <begin position="143"/>
        <end position="233"/>
    </location>
</feature>
<dbReference type="InterPro" id="IPR007110">
    <property type="entry name" value="Ig-like_dom"/>
</dbReference>
<evidence type="ECO:0000259" key="4">
    <source>
        <dbReference type="PROSITE" id="PS50835"/>
    </source>
</evidence>
<comment type="caution">
    <text evidence="5">The sequence shown here is derived from an EMBL/GenBank/DDBJ whole genome shotgun (WGS) entry which is preliminary data.</text>
</comment>
<dbReference type="PANTHER" id="PTHR47633:SF4">
    <property type="entry name" value="MYOPALLADIN ISOFORM X1"/>
    <property type="match status" value="1"/>
</dbReference>
<dbReference type="OrthoDB" id="428111at2759"/>
<feature type="compositionally biased region" description="Basic and acidic residues" evidence="3">
    <location>
        <begin position="42"/>
        <end position="59"/>
    </location>
</feature>
<organism evidence="5 6">
    <name type="scientific">Dimorphilus gyrociliatus</name>
    <dbReference type="NCBI Taxonomy" id="2664684"/>
    <lineage>
        <taxon>Eukaryota</taxon>
        <taxon>Metazoa</taxon>
        <taxon>Spiralia</taxon>
        <taxon>Lophotrochozoa</taxon>
        <taxon>Annelida</taxon>
        <taxon>Polychaeta</taxon>
        <taxon>Polychaeta incertae sedis</taxon>
        <taxon>Dinophilidae</taxon>
        <taxon>Dimorphilus</taxon>
    </lineage>
</organism>
<dbReference type="Pfam" id="PF07679">
    <property type="entry name" value="I-set"/>
    <property type="match status" value="1"/>
</dbReference>
<name>A0A7I8WCB1_9ANNE</name>
<keyword evidence="6" id="KW-1185">Reference proteome</keyword>
<dbReference type="PROSITE" id="PS50835">
    <property type="entry name" value="IG_LIKE"/>
    <property type="match status" value="1"/>
</dbReference>
<keyword evidence="2" id="KW-0393">Immunoglobulin domain</keyword>
<evidence type="ECO:0000256" key="3">
    <source>
        <dbReference type="SAM" id="MobiDB-lite"/>
    </source>
</evidence>
<dbReference type="InterPro" id="IPR003599">
    <property type="entry name" value="Ig_sub"/>
</dbReference>
<dbReference type="InterPro" id="IPR036179">
    <property type="entry name" value="Ig-like_dom_sf"/>
</dbReference>
<dbReference type="SMART" id="SM00409">
    <property type="entry name" value="IG"/>
    <property type="match status" value="1"/>
</dbReference>
<dbReference type="InterPro" id="IPR011009">
    <property type="entry name" value="Kinase-like_dom_sf"/>
</dbReference>
<evidence type="ECO:0000256" key="1">
    <source>
        <dbReference type="ARBA" id="ARBA00006692"/>
    </source>
</evidence>
<evidence type="ECO:0000256" key="2">
    <source>
        <dbReference type="ARBA" id="ARBA00023319"/>
    </source>
</evidence>